<feature type="transmembrane region" description="Helical" evidence="6">
    <location>
        <begin position="159"/>
        <end position="182"/>
    </location>
</feature>
<dbReference type="InterPro" id="IPR015414">
    <property type="entry name" value="TMEM64"/>
</dbReference>
<reference evidence="8 9" key="1">
    <citation type="submission" date="2020-02" db="EMBL/GenBank/DDBJ databases">
        <title>Genome sequencing for Kineobactrum sp. M2.</title>
        <authorList>
            <person name="Park S.-J."/>
        </authorList>
    </citation>
    <scope>NUCLEOTIDE SEQUENCE [LARGE SCALE GENOMIC DNA]</scope>
    <source>
        <strain evidence="8 9">M2</strain>
    </source>
</reference>
<dbReference type="EMBL" id="CP048711">
    <property type="protein sequence ID" value="QIB67213.1"/>
    <property type="molecule type" value="Genomic_DNA"/>
</dbReference>
<proteinExistence type="inferred from homology"/>
<accession>A0A6C0U5U2</accession>
<evidence type="ECO:0000313" key="8">
    <source>
        <dbReference type="EMBL" id="QIB67213.1"/>
    </source>
</evidence>
<organism evidence="8 9">
    <name type="scientific">Kineobactrum salinum</name>
    <dbReference type="NCBI Taxonomy" id="2708301"/>
    <lineage>
        <taxon>Bacteria</taxon>
        <taxon>Pseudomonadati</taxon>
        <taxon>Pseudomonadota</taxon>
        <taxon>Gammaproteobacteria</taxon>
        <taxon>Cellvibrionales</taxon>
        <taxon>Halieaceae</taxon>
        <taxon>Kineobactrum</taxon>
    </lineage>
</organism>
<evidence type="ECO:0000256" key="2">
    <source>
        <dbReference type="ARBA" id="ARBA00022475"/>
    </source>
</evidence>
<name>A0A6C0U5U2_9GAMM</name>
<feature type="transmembrane region" description="Helical" evidence="6">
    <location>
        <begin position="92"/>
        <end position="114"/>
    </location>
</feature>
<evidence type="ECO:0000256" key="1">
    <source>
        <dbReference type="ARBA" id="ARBA00004651"/>
    </source>
</evidence>
<keyword evidence="5 6" id="KW-0472">Membrane</keyword>
<comment type="subcellular location">
    <subcellularLocation>
        <location evidence="1 6">Cell membrane</location>
        <topology evidence="1 6">Multi-pass membrane protein</topology>
    </subcellularLocation>
</comment>
<dbReference type="Pfam" id="PF09335">
    <property type="entry name" value="VTT_dom"/>
    <property type="match status" value="1"/>
</dbReference>
<evidence type="ECO:0000256" key="3">
    <source>
        <dbReference type="ARBA" id="ARBA00022692"/>
    </source>
</evidence>
<dbReference type="GO" id="GO:0005886">
    <property type="term" value="C:plasma membrane"/>
    <property type="evidence" value="ECO:0007669"/>
    <property type="project" value="UniProtKB-SubCell"/>
</dbReference>
<feature type="transmembrane region" description="Helical" evidence="6">
    <location>
        <begin position="211"/>
        <end position="228"/>
    </location>
</feature>
<keyword evidence="2 6" id="KW-1003">Cell membrane</keyword>
<keyword evidence="3 6" id="KW-0812">Transmembrane</keyword>
<gene>
    <name evidence="8" type="ORF">G3T16_19185</name>
</gene>
<comment type="similarity">
    <text evidence="6">Belongs to the TVP38/TMEM64 family.</text>
</comment>
<keyword evidence="4 6" id="KW-1133">Transmembrane helix</keyword>
<dbReference type="InterPro" id="IPR032816">
    <property type="entry name" value="VTT_dom"/>
</dbReference>
<dbReference type="Proteomes" id="UP000477680">
    <property type="component" value="Chromosome"/>
</dbReference>
<evidence type="ECO:0000256" key="4">
    <source>
        <dbReference type="ARBA" id="ARBA00022989"/>
    </source>
</evidence>
<evidence type="ECO:0000256" key="5">
    <source>
        <dbReference type="ARBA" id="ARBA00023136"/>
    </source>
</evidence>
<dbReference type="PANTHER" id="PTHR12677">
    <property type="entry name" value="GOLGI APPARATUS MEMBRANE PROTEIN TVP38-RELATED"/>
    <property type="match status" value="1"/>
</dbReference>
<sequence>MNEGAGSAAGKGSLSPLWATAAGVVLVGILLAILVYFDIHIQLLAMLEWVERQGAWAAVLFILIMALVVVLLLPGIFFTAGAGFVFGVVEGTVLVVAGTTLGAVLAFLIARYLFGERARQFIVEHSKLKLVHAEMSRNDWKVVLLTRLIPFFPGKLSNYFFGLTGFRLGGYAVGSLVGFIPFSLHNVYLGSLAADIAAVAQSELGRTPVQWLLYGAGFVATVAAVVYFNRLAQRALGQYTETSDNEKGAL</sequence>
<feature type="domain" description="VTT" evidence="7">
    <location>
        <begin position="73"/>
        <end position="191"/>
    </location>
</feature>
<dbReference type="KEGG" id="kim:G3T16_19185"/>
<evidence type="ECO:0000313" key="9">
    <source>
        <dbReference type="Proteomes" id="UP000477680"/>
    </source>
</evidence>
<dbReference type="RefSeq" id="WP_163496640.1">
    <property type="nucleotide sequence ID" value="NZ_CP048711.1"/>
</dbReference>
<evidence type="ECO:0000256" key="6">
    <source>
        <dbReference type="RuleBase" id="RU366058"/>
    </source>
</evidence>
<evidence type="ECO:0000259" key="7">
    <source>
        <dbReference type="Pfam" id="PF09335"/>
    </source>
</evidence>
<feature type="transmembrane region" description="Helical" evidence="6">
    <location>
        <begin position="58"/>
        <end position="86"/>
    </location>
</feature>
<dbReference type="AlphaFoldDB" id="A0A6C0U5U2"/>
<keyword evidence="9" id="KW-1185">Reference proteome</keyword>
<feature type="transmembrane region" description="Helical" evidence="6">
    <location>
        <begin position="17"/>
        <end position="37"/>
    </location>
</feature>
<dbReference type="PANTHER" id="PTHR12677:SF59">
    <property type="entry name" value="GOLGI APPARATUS MEMBRANE PROTEIN TVP38-RELATED"/>
    <property type="match status" value="1"/>
</dbReference>
<protein>
    <recommendedName>
        <fullName evidence="6">TVP38/TMEM64 family membrane protein</fullName>
    </recommendedName>
</protein>